<dbReference type="AlphaFoldDB" id="A0A2S7WG44"/>
<feature type="domain" description="Thioredoxin" evidence="2">
    <location>
        <begin position="322"/>
        <end position="456"/>
    </location>
</feature>
<keyword evidence="4" id="KW-1185">Reference proteome</keyword>
<comment type="caution">
    <text evidence="3">The sequence shown here is derived from an EMBL/GenBank/DDBJ whole genome shotgun (WGS) entry which is preliminary data.</text>
</comment>
<dbReference type="InterPro" id="IPR036249">
    <property type="entry name" value="Thioredoxin-like_sf"/>
</dbReference>
<evidence type="ECO:0000256" key="1">
    <source>
        <dbReference type="SAM" id="Coils"/>
    </source>
</evidence>
<dbReference type="RefSeq" id="WP_105047358.1">
    <property type="nucleotide sequence ID" value="NZ_CP150662.1"/>
</dbReference>
<evidence type="ECO:0000259" key="2">
    <source>
        <dbReference type="PROSITE" id="PS51352"/>
    </source>
</evidence>
<protein>
    <recommendedName>
        <fullName evidence="2">Thioredoxin domain-containing protein</fullName>
    </recommendedName>
</protein>
<evidence type="ECO:0000313" key="4">
    <source>
        <dbReference type="Proteomes" id="UP000237608"/>
    </source>
</evidence>
<proteinExistence type="predicted"/>
<dbReference type="CDD" id="cd02966">
    <property type="entry name" value="TlpA_like_family"/>
    <property type="match status" value="1"/>
</dbReference>
<dbReference type="InterPro" id="IPR013766">
    <property type="entry name" value="Thioredoxin_domain"/>
</dbReference>
<organism evidence="3 4">
    <name type="scientific">Polaribacter gangjinensis</name>
    <dbReference type="NCBI Taxonomy" id="574710"/>
    <lineage>
        <taxon>Bacteria</taxon>
        <taxon>Pseudomonadati</taxon>
        <taxon>Bacteroidota</taxon>
        <taxon>Flavobacteriia</taxon>
        <taxon>Flavobacteriales</taxon>
        <taxon>Flavobacteriaceae</taxon>
    </lineage>
</organism>
<feature type="coiled-coil region" evidence="1">
    <location>
        <begin position="121"/>
        <end position="181"/>
    </location>
</feature>
<gene>
    <name evidence="3" type="ORF">BTO13_10305</name>
</gene>
<name>A0A2S7WG44_9FLAO</name>
<dbReference type="EMBL" id="MSCL01000001">
    <property type="protein sequence ID" value="PQJ76232.1"/>
    <property type="molecule type" value="Genomic_DNA"/>
</dbReference>
<reference evidence="3 4" key="1">
    <citation type="submission" date="2016-12" db="EMBL/GenBank/DDBJ databases">
        <title>Trade-off between light-utilization and light-protection in marine flavobacteria.</title>
        <authorList>
            <person name="Kumagai Y."/>
            <person name="Yoshizawa S."/>
            <person name="Kogure K."/>
            <person name="Iwasaki W."/>
        </authorList>
    </citation>
    <scope>NUCLEOTIDE SEQUENCE [LARGE SCALE GENOMIC DNA]</scope>
    <source>
        <strain evidence="3 4">KCTC 22729</strain>
    </source>
</reference>
<dbReference type="PANTHER" id="PTHR42852">
    <property type="entry name" value="THIOL:DISULFIDE INTERCHANGE PROTEIN DSBE"/>
    <property type="match status" value="1"/>
</dbReference>
<dbReference type="OrthoDB" id="6399635at2"/>
<dbReference type="InterPro" id="IPR050553">
    <property type="entry name" value="Thioredoxin_ResA/DsbE_sf"/>
</dbReference>
<dbReference type="Gene3D" id="3.40.30.10">
    <property type="entry name" value="Glutaredoxin"/>
    <property type="match status" value="1"/>
</dbReference>
<sequence length="456" mass="52645">MTKTILGFLIFVSSISFSQHKIKGILVPKVKTDWVILYKIEGTKQVFISNTNLKTDSLKIGNKKEAVSVFEITLPSNAKSGAYRATYALEGAGSVDFFFHKEDVTFRLNPQYPDETITFLKSEENKLYKEYLAKISAAQEKLDSIQISAFQNQGTKNKEAYKKALAKVLKTQQKYEELAKNKYIFPLVKATLRNNIPEIETSPDAYMEAMKVSYFDKIDFSNETLKNSSFITDRVADFVFYLNFSDDEKTQQNLYKEAIKKVLGKIKSQTYQKEIIEYLITQFEATKNLEIIDYIFENQYNKLPENLQDTTFKKEKLALFATEIGRIAPNFSWTEKGKKMQLSTLNDASQYVLVFWSTSCSHCLREIPQLHTFMKDKKNIKVIAFALEKEASAWESFSKTNLFGFHNVVGLKKWENEIARTYQIVATPTYFVLDKNKKIIAKPDEIDDVKAFFNKK</sequence>
<dbReference type="Pfam" id="PF00578">
    <property type="entry name" value="AhpC-TSA"/>
    <property type="match status" value="1"/>
</dbReference>
<dbReference type="SUPFAM" id="SSF52833">
    <property type="entry name" value="Thioredoxin-like"/>
    <property type="match status" value="1"/>
</dbReference>
<evidence type="ECO:0000313" key="3">
    <source>
        <dbReference type="EMBL" id="PQJ76232.1"/>
    </source>
</evidence>
<dbReference type="GO" id="GO:0016209">
    <property type="term" value="F:antioxidant activity"/>
    <property type="evidence" value="ECO:0007669"/>
    <property type="project" value="InterPro"/>
</dbReference>
<dbReference type="Proteomes" id="UP000237608">
    <property type="component" value="Unassembled WGS sequence"/>
</dbReference>
<dbReference type="InterPro" id="IPR000866">
    <property type="entry name" value="AhpC/TSA"/>
</dbReference>
<accession>A0A2S7WG44</accession>
<dbReference type="PROSITE" id="PS51352">
    <property type="entry name" value="THIOREDOXIN_2"/>
    <property type="match status" value="1"/>
</dbReference>
<dbReference type="PANTHER" id="PTHR42852:SF13">
    <property type="entry name" value="PROTEIN DIPZ"/>
    <property type="match status" value="1"/>
</dbReference>
<dbReference type="GO" id="GO:0016491">
    <property type="term" value="F:oxidoreductase activity"/>
    <property type="evidence" value="ECO:0007669"/>
    <property type="project" value="InterPro"/>
</dbReference>
<keyword evidence="1" id="KW-0175">Coiled coil</keyword>